<name>A0A366FGV4_9HYPH</name>
<protein>
    <submittedName>
        <fullName evidence="1">Uncharacterized protein</fullName>
    </submittedName>
</protein>
<comment type="caution">
    <text evidence="1">The sequence shown here is derived from an EMBL/GenBank/DDBJ whole genome shotgun (WGS) entry which is preliminary data.</text>
</comment>
<accession>A0A366FGV4</accession>
<proteinExistence type="predicted"/>
<dbReference type="Proteomes" id="UP000253529">
    <property type="component" value="Unassembled WGS sequence"/>
</dbReference>
<evidence type="ECO:0000313" key="1">
    <source>
        <dbReference type="EMBL" id="RBP13888.1"/>
    </source>
</evidence>
<dbReference type="AlphaFoldDB" id="A0A366FGV4"/>
<evidence type="ECO:0000313" key="2">
    <source>
        <dbReference type="Proteomes" id="UP000253529"/>
    </source>
</evidence>
<dbReference type="EMBL" id="QNRK01000011">
    <property type="protein sequence ID" value="RBP13888.1"/>
    <property type="molecule type" value="Genomic_DNA"/>
</dbReference>
<reference evidence="1 2" key="1">
    <citation type="submission" date="2018-06" db="EMBL/GenBank/DDBJ databases">
        <title>Genomic Encyclopedia of Type Strains, Phase IV (KMG-IV): sequencing the most valuable type-strain genomes for metagenomic binning, comparative biology and taxonomic classification.</title>
        <authorList>
            <person name="Goeker M."/>
        </authorList>
    </citation>
    <scope>NUCLEOTIDE SEQUENCE [LARGE SCALE GENOMIC DNA]</scope>
    <source>
        <strain evidence="1 2">DSM 24875</strain>
    </source>
</reference>
<gene>
    <name evidence="1" type="ORF">DFR50_111150</name>
</gene>
<sequence>MGRADGQPRWLTNALTAAPGSTTAATALSAAMRSAIASPVAAVVQAASNRSRPRMAVPPSPSKPAPRIIIAQVGASGAAA</sequence>
<organism evidence="1 2">
    <name type="scientific">Roseiarcus fermentans</name>
    <dbReference type="NCBI Taxonomy" id="1473586"/>
    <lineage>
        <taxon>Bacteria</taxon>
        <taxon>Pseudomonadati</taxon>
        <taxon>Pseudomonadota</taxon>
        <taxon>Alphaproteobacteria</taxon>
        <taxon>Hyphomicrobiales</taxon>
        <taxon>Roseiarcaceae</taxon>
        <taxon>Roseiarcus</taxon>
    </lineage>
</organism>
<keyword evidence="2" id="KW-1185">Reference proteome</keyword>